<dbReference type="GO" id="GO:0031177">
    <property type="term" value="F:phosphopantetheine binding"/>
    <property type="evidence" value="ECO:0007669"/>
    <property type="project" value="TreeGrafter"/>
</dbReference>
<dbReference type="InterPro" id="IPR023213">
    <property type="entry name" value="CAT-like_dom_sf"/>
</dbReference>
<dbReference type="InterPro" id="IPR042099">
    <property type="entry name" value="ANL_N_sf"/>
</dbReference>
<dbReference type="AlphaFoldDB" id="X0KX82"/>
<dbReference type="Pfam" id="PF13193">
    <property type="entry name" value="AMP-binding_C"/>
    <property type="match status" value="1"/>
</dbReference>
<dbReference type="PANTHER" id="PTHR45527">
    <property type="entry name" value="NONRIBOSOMAL PEPTIDE SYNTHETASE"/>
    <property type="match status" value="1"/>
</dbReference>
<dbReference type="InterPro" id="IPR001242">
    <property type="entry name" value="Condensation_dom"/>
</dbReference>
<proteinExistence type="predicted"/>
<evidence type="ECO:0000259" key="4">
    <source>
        <dbReference type="Pfam" id="PF00501"/>
    </source>
</evidence>
<evidence type="ECO:0000256" key="2">
    <source>
        <dbReference type="ARBA" id="ARBA00022553"/>
    </source>
</evidence>
<evidence type="ECO:0000259" key="7">
    <source>
        <dbReference type="Pfam" id="PF13193"/>
    </source>
</evidence>
<reference evidence="8" key="2">
    <citation type="submission" date="2012-05" db="EMBL/GenBank/DDBJ databases">
        <title>The Genome Annotation of Fusarium oxysporum Cotton.</title>
        <authorList>
            <consortium name="The Broad Institute Genomics Platform"/>
            <person name="Ma L.-J."/>
            <person name="Corby-Kistler H."/>
            <person name="Broz K."/>
            <person name="Gale L.R."/>
            <person name="Jonkers W."/>
            <person name="O'Donnell K."/>
            <person name="Ploetz R."/>
            <person name="Steinberg C."/>
            <person name="Schwartz D.C."/>
            <person name="VanEtten H."/>
            <person name="Zhou S."/>
            <person name="Young S.K."/>
            <person name="Zeng Q."/>
            <person name="Gargeya S."/>
            <person name="Fitzgerald M."/>
            <person name="Abouelleil A."/>
            <person name="Alvarado L."/>
            <person name="Chapman S.B."/>
            <person name="Gainer-Dewar J."/>
            <person name="Goldberg J."/>
            <person name="Griggs A."/>
            <person name="Gujja S."/>
            <person name="Hansen M."/>
            <person name="Howarth C."/>
            <person name="Imamovic A."/>
            <person name="Ireland A."/>
            <person name="Larimer J."/>
            <person name="McCowan C."/>
            <person name="Murphy C."/>
            <person name="Pearson M."/>
            <person name="Poon T.W."/>
            <person name="Priest M."/>
            <person name="Roberts A."/>
            <person name="Saif S."/>
            <person name="Shea T."/>
            <person name="Sykes S."/>
            <person name="Wortman J."/>
            <person name="Nusbaum C."/>
            <person name="Birren B."/>
        </authorList>
    </citation>
    <scope>NUCLEOTIDE SEQUENCE</scope>
    <source>
        <strain evidence="8">25433</strain>
    </source>
</reference>
<feature type="domain" description="AMP-dependent synthetase/ligase" evidence="4">
    <location>
        <begin position="404"/>
        <end position="531"/>
    </location>
</feature>
<evidence type="ECO:0000256" key="1">
    <source>
        <dbReference type="ARBA" id="ARBA00022450"/>
    </source>
</evidence>
<dbReference type="InterPro" id="IPR000873">
    <property type="entry name" value="AMP-dep_synth/lig_dom"/>
</dbReference>
<dbReference type="GO" id="GO:0044550">
    <property type="term" value="P:secondary metabolite biosynthetic process"/>
    <property type="evidence" value="ECO:0007669"/>
    <property type="project" value="TreeGrafter"/>
</dbReference>
<dbReference type="SUPFAM" id="SSF52777">
    <property type="entry name" value="CoA-dependent acyltransferases"/>
    <property type="match status" value="1"/>
</dbReference>
<dbReference type="Proteomes" id="UP000030701">
    <property type="component" value="Unassembled WGS sequence"/>
</dbReference>
<dbReference type="Gene3D" id="3.30.559.10">
    <property type="entry name" value="Chloramphenicol acetyltransferase-like domain"/>
    <property type="match status" value="1"/>
</dbReference>
<dbReference type="Gene3D" id="3.40.50.12780">
    <property type="entry name" value="N-terminal domain of ligase-like"/>
    <property type="match status" value="2"/>
</dbReference>
<feature type="domain" description="AMP-dependent synthetase/ligase" evidence="4">
    <location>
        <begin position="241"/>
        <end position="359"/>
    </location>
</feature>
<dbReference type="HOGENOM" id="CLU_294923_0_0_1"/>
<evidence type="ECO:0008006" key="9">
    <source>
        <dbReference type="Google" id="ProtNLM"/>
    </source>
</evidence>
<dbReference type="GO" id="GO:0043041">
    <property type="term" value="P:amino acid activation for nonribosomal peptide biosynthetic process"/>
    <property type="evidence" value="ECO:0007669"/>
    <property type="project" value="TreeGrafter"/>
</dbReference>
<evidence type="ECO:0000259" key="6">
    <source>
        <dbReference type="Pfam" id="PF00668"/>
    </source>
</evidence>
<name>X0KX82_FUSOX</name>
<organism evidence="8">
    <name type="scientific">Fusarium oxysporum f. sp. vasinfectum 25433</name>
    <dbReference type="NCBI Taxonomy" id="1089449"/>
    <lineage>
        <taxon>Eukaryota</taxon>
        <taxon>Fungi</taxon>
        <taxon>Dikarya</taxon>
        <taxon>Ascomycota</taxon>
        <taxon>Pezizomycotina</taxon>
        <taxon>Sordariomycetes</taxon>
        <taxon>Hypocreomycetidae</taxon>
        <taxon>Hypocreales</taxon>
        <taxon>Nectriaceae</taxon>
        <taxon>Fusarium</taxon>
        <taxon>Fusarium oxysporum species complex</taxon>
    </lineage>
</organism>
<dbReference type="InterPro" id="IPR036736">
    <property type="entry name" value="ACP-like_sf"/>
</dbReference>
<dbReference type="InterPro" id="IPR009081">
    <property type="entry name" value="PP-bd_ACP"/>
</dbReference>
<accession>X0KX82</accession>
<feature type="domain" description="Condensation" evidence="6">
    <location>
        <begin position="835"/>
        <end position="1005"/>
    </location>
</feature>
<dbReference type="PANTHER" id="PTHR45527:SF1">
    <property type="entry name" value="FATTY ACID SYNTHASE"/>
    <property type="match status" value="1"/>
</dbReference>
<dbReference type="Pfam" id="PF00550">
    <property type="entry name" value="PP-binding"/>
    <property type="match status" value="1"/>
</dbReference>
<dbReference type="SUPFAM" id="SSF47336">
    <property type="entry name" value="ACP-like"/>
    <property type="match status" value="1"/>
</dbReference>
<dbReference type="Pfam" id="PF00501">
    <property type="entry name" value="AMP-binding"/>
    <property type="match status" value="2"/>
</dbReference>
<evidence type="ECO:0000259" key="5">
    <source>
        <dbReference type="Pfam" id="PF00550"/>
    </source>
</evidence>
<keyword evidence="1" id="KW-0596">Phosphopantetheine</keyword>
<reference evidence="8" key="1">
    <citation type="submission" date="2011-11" db="EMBL/GenBank/DDBJ databases">
        <title>The Genome Sequence of Fusarium oxysporum Cotton.</title>
        <authorList>
            <consortium name="The Broad Institute Genome Sequencing Platform"/>
            <person name="Ma L.-J."/>
            <person name="Gale L.R."/>
            <person name="Schwartz D.C."/>
            <person name="Zhou S."/>
            <person name="Corby-Kistler H."/>
            <person name="Young S.K."/>
            <person name="Zeng Q."/>
            <person name="Gargeya S."/>
            <person name="Fitzgerald M."/>
            <person name="Haas B."/>
            <person name="Abouelleil A."/>
            <person name="Alvarado L."/>
            <person name="Arachchi H.M."/>
            <person name="Berlin A."/>
            <person name="Brown A."/>
            <person name="Chapman S.B."/>
            <person name="Chen Z."/>
            <person name="Dunbar C."/>
            <person name="Freedman E."/>
            <person name="Gearin G."/>
            <person name="Goldberg J."/>
            <person name="Griggs A."/>
            <person name="Gujja S."/>
            <person name="Heiman D."/>
            <person name="Howarth C."/>
            <person name="Larson L."/>
            <person name="Lui A."/>
            <person name="MacDonald P.J.P."/>
            <person name="Montmayeur A."/>
            <person name="Murphy C."/>
            <person name="Neiman D."/>
            <person name="Pearson M."/>
            <person name="Priest M."/>
            <person name="Roberts A."/>
            <person name="Saif S."/>
            <person name="Shea T."/>
            <person name="Shenoy N."/>
            <person name="Sisk P."/>
            <person name="Stolte C."/>
            <person name="Sykes S."/>
            <person name="Wortman J."/>
            <person name="Nusbaum C."/>
            <person name="Birren B."/>
        </authorList>
    </citation>
    <scope>NUCLEOTIDE SEQUENCE [LARGE SCALE GENOMIC DNA]</scope>
    <source>
        <strain evidence="8">25433</strain>
    </source>
</reference>
<keyword evidence="2" id="KW-0597">Phosphoprotein</keyword>
<protein>
    <recommendedName>
        <fullName evidence="9">Carrier domain-containing protein</fullName>
    </recommendedName>
</protein>
<evidence type="ECO:0000313" key="8">
    <source>
        <dbReference type="EMBL" id="EXM18213.1"/>
    </source>
</evidence>
<dbReference type="InterPro" id="IPR025110">
    <property type="entry name" value="AMP-bd_C"/>
</dbReference>
<dbReference type="InterPro" id="IPR045851">
    <property type="entry name" value="AMP-bd_C_sf"/>
</dbReference>
<gene>
    <name evidence="8" type="ORF">FOTG_13635</name>
</gene>
<sequence>MAPIIPDKQLVEAPPATKVPSLDTADHHLASFAEHVKGLALVTDIPSCIDGSNEKVLIKTYGRFVSGLTGAEEVAFILVRDSGPDPSLASMVVVSAVIHWSTEHEDEALSVSWDELDMSCCHENEIQFALDLRKSNSGDNFVLERQDVRVTHSLFVLCIGPSAVANKAVANISYPSQHIPEPAAAQLLKIFISQIASGVESLHETGPVLSLVNHPPVLEPPVQFSSNWDIATSATHLHAGFKHWASAAPNSPALDFFSSLSTEVNPTRHQVLSYGMLNSAANHVASLLLKLVSHDTIAAGRCIVPVYMSTSPELYISYLAILKGGLAFSPLPMDAPLERIREIIQDIMPPVVLGIGGKPDEWASQGIQTTWIDVTEISRWKTLSNQDMSGEDSESSFQPLTIANRTINEAQATIMMTTPSLAALLRPSHLQTLRSLWCMGEKPNRTVIDNFGMRSPDTSYTLANLYGPTEAAINCTVLAPVEYLVRGSIIGETIPTCSLFVLDHKSQVPKVIPTGFVGELAIGGSQVSEGYMHRPEETAKAYVSSAEYGRLYRTGDMARIVWDKSGRQLIEFLGRISLDQVKLSGRRVELGEIESVLSTVPGVIELVAAITKVSDAREGSEQIVACIVANTQSSDERKRLVDTCCHNSDKFLPAYMRPLRYILLDSLRRSSSGKVDRKKVHSEILASGIDQSFSSSSETHCLPTTMDELDPHCDSLQSSTQTLLMVAIGEAVGEPSSAISPETPLASVRLDSLGAVRLLQKLRDHSINGLEVGDVLQCGTMKGLIAKVALASQPRNLDSKSVVYEPQLHKVLGSFAERNLSSCAERLGVREDQIQTVLPPTATQSGMLASFLRSSNKTIGSNPAYVYHSVMPIRDGIDIRELKQAWDTVMSSYDSFGTVSCHLEDDMSPFAQCILKPRDEFVKPAWSTYSVGLGHRDYNATVERACRNAETQIDIGTNASHISLVSSETQSTVVLSMFHGIFDGGSLQILLQDVTEAYAGKPVRERTSLEHIVHDHYSADPEATARF</sequence>
<dbReference type="SUPFAM" id="SSF56801">
    <property type="entry name" value="Acetyl-CoA synthetase-like"/>
    <property type="match status" value="1"/>
</dbReference>
<dbReference type="OrthoDB" id="416786at2759"/>
<feature type="domain" description="AMP-binding enzyme C-terminal" evidence="7">
    <location>
        <begin position="592"/>
        <end position="674"/>
    </location>
</feature>
<dbReference type="Gene3D" id="3.30.300.30">
    <property type="match status" value="1"/>
</dbReference>
<dbReference type="GO" id="GO:0005737">
    <property type="term" value="C:cytoplasm"/>
    <property type="evidence" value="ECO:0007669"/>
    <property type="project" value="TreeGrafter"/>
</dbReference>
<dbReference type="EMBL" id="JH657976">
    <property type="protein sequence ID" value="EXM18213.1"/>
    <property type="molecule type" value="Genomic_DNA"/>
</dbReference>
<evidence type="ECO:0000256" key="3">
    <source>
        <dbReference type="ARBA" id="ARBA00022598"/>
    </source>
</evidence>
<feature type="domain" description="Carrier" evidence="5">
    <location>
        <begin position="726"/>
        <end position="786"/>
    </location>
</feature>
<dbReference type="Pfam" id="PF00668">
    <property type="entry name" value="Condensation"/>
    <property type="match status" value="1"/>
</dbReference>
<keyword evidence="3" id="KW-0436">Ligase</keyword>
<dbReference type="GO" id="GO:0016874">
    <property type="term" value="F:ligase activity"/>
    <property type="evidence" value="ECO:0007669"/>
    <property type="project" value="UniProtKB-KW"/>
</dbReference>